<dbReference type="InterPro" id="IPR042178">
    <property type="entry name" value="Serpin_sf_1"/>
</dbReference>
<feature type="region of interest" description="Disordered" evidence="3">
    <location>
        <begin position="432"/>
        <end position="510"/>
    </location>
</feature>
<dbReference type="SMART" id="SM00093">
    <property type="entry name" value="SERPIN"/>
    <property type="match status" value="1"/>
</dbReference>
<evidence type="ECO:0000256" key="2">
    <source>
        <dbReference type="RuleBase" id="RU000411"/>
    </source>
</evidence>
<accession>A0AAV2IM02</accession>
<dbReference type="PANTHER" id="PTHR11461:SF211">
    <property type="entry name" value="GH10112P-RELATED"/>
    <property type="match status" value="1"/>
</dbReference>
<dbReference type="SUPFAM" id="SSF56574">
    <property type="entry name" value="Serpins"/>
    <property type="match status" value="1"/>
</dbReference>
<evidence type="ECO:0000259" key="4">
    <source>
        <dbReference type="SMART" id="SM00093"/>
    </source>
</evidence>
<comment type="similarity">
    <text evidence="1 2">Belongs to the serpin family.</text>
</comment>
<dbReference type="InterPro" id="IPR000215">
    <property type="entry name" value="Serpin_fam"/>
</dbReference>
<evidence type="ECO:0000256" key="1">
    <source>
        <dbReference type="ARBA" id="ARBA00009500"/>
    </source>
</evidence>
<protein>
    <recommendedName>
        <fullName evidence="4">Serpin domain-containing protein</fullName>
    </recommendedName>
</protein>
<feature type="compositionally biased region" description="Basic and acidic residues" evidence="3">
    <location>
        <begin position="459"/>
        <end position="495"/>
    </location>
</feature>
<organism evidence="5 6">
    <name type="scientific">Lymnaea stagnalis</name>
    <name type="common">Great pond snail</name>
    <name type="synonym">Helix stagnalis</name>
    <dbReference type="NCBI Taxonomy" id="6523"/>
    <lineage>
        <taxon>Eukaryota</taxon>
        <taxon>Metazoa</taxon>
        <taxon>Spiralia</taxon>
        <taxon>Lophotrochozoa</taxon>
        <taxon>Mollusca</taxon>
        <taxon>Gastropoda</taxon>
        <taxon>Heterobranchia</taxon>
        <taxon>Euthyneura</taxon>
        <taxon>Panpulmonata</taxon>
        <taxon>Hygrophila</taxon>
        <taxon>Lymnaeoidea</taxon>
        <taxon>Lymnaeidae</taxon>
        <taxon>Lymnaea</taxon>
    </lineage>
</organism>
<dbReference type="InterPro" id="IPR023796">
    <property type="entry name" value="Serpin_dom"/>
</dbReference>
<dbReference type="Pfam" id="PF00079">
    <property type="entry name" value="Serpin"/>
    <property type="match status" value="1"/>
</dbReference>
<reference evidence="5 6" key="1">
    <citation type="submission" date="2024-04" db="EMBL/GenBank/DDBJ databases">
        <authorList>
            <consortium name="Genoscope - CEA"/>
            <person name="William W."/>
        </authorList>
    </citation>
    <scope>NUCLEOTIDE SEQUENCE [LARGE SCALE GENOMIC DNA]</scope>
</reference>
<gene>
    <name evidence="5" type="ORF">GSLYS_00020523001</name>
</gene>
<dbReference type="InterPro" id="IPR036186">
    <property type="entry name" value="Serpin_sf"/>
</dbReference>
<dbReference type="GO" id="GO:0004867">
    <property type="term" value="F:serine-type endopeptidase inhibitor activity"/>
    <property type="evidence" value="ECO:0007669"/>
    <property type="project" value="InterPro"/>
</dbReference>
<dbReference type="EMBL" id="CAXITT010000917">
    <property type="protein sequence ID" value="CAL1547198.1"/>
    <property type="molecule type" value="Genomic_DNA"/>
</dbReference>
<comment type="caution">
    <text evidence="5">The sequence shown here is derived from an EMBL/GenBank/DDBJ whole genome shotgun (WGS) entry which is preliminary data.</text>
</comment>
<keyword evidence="6" id="KW-1185">Reference proteome</keyword>
<dbReference type="GO" id="GO:0005615">
    <property type="term" value="C:extracellular space"/>
    <property type="evidence" value="ECO:0007669"/>
    <property type="project" value="InterPro"/>
</dbReference>
<evidence type="ECO:0000256" key="3">
    <source>
        <dbReference type="SAM" id="MobiDB-lite"/>
    </source>
</evidence>
<feature type="domain" description="Serpin" evidence="4">
    <location>
        <begin position="72"/>
        <end position="549"/>
    </location>
</feature>
<dbReference type="Gene3D" id="3.30.497.10">
    <property type="entry name" value="Antithrombin, subunit I, domain 2"/>
    <property type="match status" value="2"/>
</dbReference>
<sequence length="556" mass="62108">MTPLSCVSCCSTGCQFNNNLHRVMKSPCLLVALAVASYTTSHCLCAIADNGPTLPPIPDLQNLAKAISFFSMDLHTVLRETRDSFFFSPVSIHLALSMAIVGAKGATSKELKITLEVSKIRNLNEQYKGWLAWAPDNCNLGKDCEIQLNKTYLINPDISVDEKFTVKRIKNLEEQYKGWLDTTTDNCNLGKDCEMQLNKTYMISSGVKAENKFATTINLVYTPSEVDLKTTTGWTYISFFPSRTQWTQEDPLLAMIVNILNLRLRWKRKFIYNKGNYMDFTTSTFKNIKTTSMRAMGHFGYAFSHELNGHVLKIPFENDRFGFYIIQPTTADGLEKLEGKLARRSLHLDQVLDLVVARNVLVELPLLRIGDGVELEEPLQKLGINAAFSDDADFTNATPMKCNIGQAVHAPLIDLGLSYVTIGTQIFLNQSEEADEVTSTPKTTLSENVNGNAENDTNDDVKDDVKGDVGDDESPKDRRSANVEDDATLKTRRSENVTGNNTPKNQGSEKVIGDKAEKLVRVKASHPFLFFVRDDLYGVLIIQGRMLEPVNKIESP</sequence>
<dbReference type="Gene3D" id="2.30.39.10">
    <property type="entry name" value="Alpha-1-antitrypsin, domain 1"/>
    <property type="match status" value="1"/>
</dbReference>
<evidence type="ECO:0000313" key="6">
    <source>
        <dbReference type="Proteomes" id="UP001497497"/>
    </source>
</evidence>
<name>A0AAV2IM02_LYMST</name>
<dbReference type="PANTHER" id="PTHR11461">
    <property type="entry name" value="SERINE PROTEASE INHIBITOR, SERPIN"/>
    <property type="match status" value="1"/>
</dbReference>
<dbReference type="Proteomes" id="UP001497497">
    <property type="component" value="Unassembled WGS sequence"/>
</dbReference>
<evidence type="ECO:0000313" key="5">
    <source>
        <dbReference type="EMBL" id="CAL1547198.1"/>
    </source>
</evidence>
<proteinExistence type="inferred from homology"/>
<dbReference type="InterPro" id="IPR042185">
    <property type="entry name" value="Serpin_sf_2"/>
</dbReference>
<feature type="compositionally biased region" description="Polar residues" evidence="3">
    <location>
        <begin position="432"/>
        <end position="455"/>
    </location>
</feature>
<dbReference type="AlphaFoldDB" id="A0AAV2IM02"/>
<feature type="compositionally biased region" description="Polar residues" evidence="3">
    <location>
        <begin position="496"/>
        <end position="508"/>
    </location>
</feature>